<comment type="caution">
    <text evidence="2">The sequence shown here is derived from an EMBL/GenBank/DDBJ whole genome shotgun (WGS) entry which is preliminary data.</text>
</comment>
<proteinExistence type="predicted"/>
<feature type="non-terminal residue" evidence="2">
    <location>
        <position position="1"/>
    </location>
</feature>
<organism evidence="2 3">
    <name type="scientific">Blautia intestinihominis</name>
    <dbReference type="NCBI Taxonomy" id="3133152"/>
    <lineage>
        <taxon>Bacteria</taxon>
        <taxon>Bacillati</taxon>
        <taxon>Bacillota</taxon>
        <taxon>Clostridia</taxon>
        <taxon>Lachnospirales</taxon>
        <taxon>Lachnospiraceae</taxon>
        <taxon>Blautia</taxon>
    </lineage>
</organism>
<dbReference type="EMBL" id="JBBMEI010000004">
    <property type="protein sequence ID" value="MEQ2357179.1"/>
    <property type="molecule type" value="Genomic_DNA"/>
</dbReference>
<protein>
    <submittedName>
        <fullName evidence="2">Spore cortex biosynthesis protein YabQ</fullName>
    </submittedName>
</protein>
<keyword evidence="3" id="KW-1185">Reference proteome</keyword>
<dbReference type="InterPro" id="IPR019074">
    <property type="entry name" value="YabQ"/>
</dbReference>
<dbReference type="Pfam" id="PF09578">
    <property type="entry name" value="Spore_YabQ"/>
    <property type="match status" value="1"/>
</dbReference>
<feature type="transmembrane region" description="Helical" evidence="1">
    <location>
        <begin position="22"/>
        <end position="42"/>
    </location>
</feature>
<dbReference type="Proteomes" id="UP001446032">
    <property type="component" value="Unassembled WGS sequence"/>
</dbReference>
<dbReference type="NCBIfam" id="TIGR02893">
    <property type="entry name" value="spore_yabQ"/>
    <property type="match status" value="1"/>
</dbReference>
<reference evidence="2 3" key="1">
    <citation type="submission" date="2024-03" db="EMBL/GenBank/DDBJ databases">
        <title>Human intestinal bacterial collection.</title>
        <authorList>
            <person name="Pauvert C."/>
            <person name="Hitch T.C.A."/>
            <person name="Clavel T."/>
        </authorList>
    </citation>
    <scope>NUCLEOTIDE SEQUENCE [LARGE SCALE GENOMIC DNA]</scope>
    <source>
        <strain evidence="2 3">CLA-AA-H95</strain>
    </source>
</reference>
<keyword evidence="1" id="KW-0472">Membrane</keyword>
<evidence type="ECO:0000313" key="3">
    <source>
        <dbReference type="Proteomes" id="UP001446032"/>
    </source>
</evidence>
<gene>
    <name evidence="2" type="primary">yabQ</name>
    <name evidence="2" type="ORF">WMO75_02270</name>
</gene>
<evidence type="ECO:0000256" key="1">
    <source>
        <dbReference type="SAM" id="Phobius"/>
    </source>
</evidence>
<keyword evidence="1" id="KW-1133">Transmembrane helix</keyword>
<evidence type="ECO:0000313" key="2">
    <source>
        <dbReference type="EMBL" id="MEQ2357179.1"/>
    </source>
</evidence>
<accession>A0ABV1AJL8</accession>
<keyword evidence="1" id="KW-0812">Transmembrane</keyword>
<name>A0ABV1AJL8_9FIRM</name>
<dbReference type="RefSeq" id="WP_349077529.1">
    <property type="nucleotide sequence ID" value="NZ_JBBMEI010000004.1"/>
</dbReference>
<sequence>LLYWILSGSVVFAELYQYNEGVLRLFLLPAVFLGAFLMNSLLKRLLFLVKRGKISIIMENRFCNWKRGKQIEKVQKKEKKHKNIK</sequence>